<reference evidence="1 2" key="1">
    <citation type="submission" date="2017-07" db="EMBL/GenBank/DDBJ databases">
        <title>Phylogenetic study on the rhizospheric bacterium Ochrobactrum sp. A44.</title>
        <authorList>
            <person name="Krzyzanowska D.M."/>
            <person name="Ossowicki A."/>
            <person name="Rajewska M."/>
            <person name="Maciag T."/>
            <person name="Kaczynski Z."/>
            <person name="Czerwicka M."/>
            <person name="Jafra S."/>
        </authorList>
    </citation>
    <scope>NUCLEOTIDE SEQUENCE [LARGE SCALE GENOMIC DNA]</scope>
    <source>
        <strain evidence="1 2">A44</strain>
        <plasmid evidence="1 2">unnamed1</plasmid>
    </source>
</reference>
<dbReference type="EMBL" id="CP022605">
    <property type="protein sequence ID" value="ASV88515.1"/>
    <property type="molecule type" value="Genomic_DNA"/>
</dbReference>
<geneLocation type="plasmid" evidence="1 2">
    <name>unnamed1</name>
</geneLocation>
<evidence type="ECO:0000313" key="2">
    <source>
        <dbReference type="Proteomes" id="UP000215256"/>
    </source>
</evidence>
<accession>A0A248UP59</accession>
<dbReference type="KEGG" id="och:CES85_3020"/>
<organism evidence="1 2">
    <name type="scientific">Ochrobactrum quorumnocens</name>
    <dbReference type="NCBI Taxonomy" id="271865"/>
    <lineage>
        <taxon>Bacteria</taxon>
        <taxon>Pseudomonadati</taxon>
        <taxon>Pseudomonadota</taxon>
        <taxon>Alphaproteobacteria</taxon>
        <taxon>Hyphomicrobiales</taxon>
        <taxon>Brucellaceae</taxon>
        <taxon>Brucella/Ochrobactrum group</taxon>
        <taxon>Ochrobactrum</taxon>
    </lineage>
</organism>
<keyword evidence="1" id="KW-0614">Plasmid</keyword>
<gene>
    <name evidence="1" type="ORF">CES85_3020</name>
</gene>
<protein>
    <submittedName>
        <fullName evidence="1">MerR family transcriptional regulator</fullName>
    </submittedName>
</protein>
<evidence type="ECO:0000313" key="1">
    <source>
        <dbReference type="EMBL" id="ASV88515.1"/>
    </source>
</evidence>
<dbReference type="Proteomes" id="UP000215256">
    <property type="component" value="Plasmid unnamed1"/>
</dbReference>
<dbReference type="AlphaFoldDB" id="A0A248UP59"/>
<name>A0A248UP59_9HYPH</name>
<proteinExistence type="predicted"/>
<sequence>MAGLRILRDTLRHVAGCRAPSHLECPNFRKLLNTALKIAKPRKTPTRTGV</sequence>